<name>A0A8J3JDG8_9ACTN</name>
<comment type="caution">
    <text evidence="1">The sequence shown here is derived from an EMBL/GenBank/DDBJ whole genome shotgun (WGS) entry which is preliminary data.</text>
</comment>
<evidence type="ECO:0000313" key="1">
    <source>
        <dbReference type="EMBL" id="GID13948.1"/>
    </source>
</evidence>
<protein>
    <submittedName>
        <fullName evidence="1">Uncharacterized protein</fullName>
    </submittedName>
</protein>
<dbReference type="EMBL" id="BOMB01000028">
    <property type="protein sequence ID" value="GID13948.1"/>
    <property type="molecule type" value="Genomic_DNA"/>
</dbReference>
<organism evidence="1 2">
    <name type="scientific">Actinocatenispora rupis</name>
    <dbReference type="NCBI Taxonomy" id="519421"/>
    <lineage>
        <taxon>Bacteria</taxon>
        <taxon>Bacillati</taxon>
        <taxon>Actinomycetota</taxon>
        <taxon>Actinomycetes</taxon>
        <taxon>Micromonosporales</taxon>
        <taxon>Micromonosporaceae</taxon>
        <taxon>Actinocatenispora</taxon>
    </lineage>
</organism>
<sequence>MNMYRSRDGRWTVEHVTGSWPDGHTGDLLRVSHRGYPVAVCTSVDEVAELLNLADLELVEDTPGRRHVPAA</sequence>
<evidence type="ECO:0000313" key="2">
    <source>
        <dbReference type="Proteomes" id="UP000612808"/>
    </source>
</evidence>
<dbReference type="AlphaFoldDB" id="A0A8J3JDG8"/>
<keyword evidence="2" id="KW-1185">Reference proteome</keyword>
<gene>
    <name evidence="1" type="ORF">Aru02nite_48370</name>
</gene>
<reference evidence="1" key="1">
    <citation type="submission" date="2021-01" db="EMBL/GenBank/DDBJ databases">
        <title>Whole genome shotgun sequence of Actinocatenispora rupis NBRC 107355.</title>
        <authorList>
            <person name="Komaki H."/>
            <person name="Tamura T."/>
        </authorList>
    </citation>
    <scope>NUCLEOTIDE SEQUENCE</scope>
    <source>
        <strain evidence="1">NBRC 107355</strain>
    </source>
</reference>
<proteinExistence type="predicted"/>
<dbReference type="Proteomes" id="UP000612808">
    <property type="component" value="Unassembled WGS sequence"/>
</dbReference>
<accession>A0A8J3JDG8</accession>